<feature type="non-terminal residue" evidence="2">
    <location>
        <position position="23"/>
    </location>
</feature>
<name>A0A6J5QXZ7_9CAUD</name>
<evidence type="ECO:0000256" key="1">
    <source>
        <dbReference type="SAM" id="Phobius"/>
    </source>
</evidence>
<gene>
    <name evidence="2" type="ORF">UFOVP1191_1</name>
</gene>
<protein>
    <submittedName>
        <fullName evidence="2">Uncharacterized protein</fullName>
    </submittedName>
</protein>
<feature type="transmembrane region" description="Helical" evidence="1">
    <location>
        <begin position="6"/>
        <end position="22"/>
    </location>
</feature>
<keyword evidence="1" id="KW-0812">Transmembrane</keyword>
<keyword evidence="1" id="KW-0472">Membrane</keyword>
<reference evidence="2" key="1">
    <citation type="submission" date="2020-05" db="EMBL/GenBank/DDBJ databases">
        <authorList>
            <person name="Chiriac C."/>
            <person name="Salcher M."/>
            <person name="Ghai R."/>
            <person name="Kavagutti S V."/>
        </authorList>
    </citation>
    <scope>NUCLEOTIDE SEQUENCE</scope>
</reference>
<dbReference type="EMBL" id="LR797158">
    <property type="protein sequence ID" value="CAB4189530.1"/>
    <property type="molecule type" value="Genomic_DNA"/>
</dbReference>
<keyword evidence="1" id="KW-1133">Transmembrane helix</keyword>
<evidence type="ECO:0000313" key="2">
    <source>
        <dbReference type="EMBL" id="CAB4189530.1"/>
    </source>
</evidence>
<organism evidence="2">
    <name type="scientific">uncultured Caudovirales phage</name>
    <dbReference type="NCBI Taxonomy" id="2100421"/>
    <lineage>
        <taxon>Viruses</taxon>
        <taxon>Duplodnaviria</taxon>
        <taxon>Heunggongvirae</taxon>
        <taxon>Uroviricota</taxon>
        <taxon>Caudoviricetes</taxon>
        <taxon>Peduoviridae</taxon>
        <taxon>Maltschvirus</taxon>
        <taxon>Maltschvirus maltsch</taxon>
    </lineage>
</organism>
<sequence length="23" mass="2633">MIELFYALLVAMALYIGVMVRES</sequence>
<proteinExistence type="predicted"/>
<accession>A0A6J5QXZ7</accession>